<dbReference type="STRING" id="334426.A0A0R3PPX0"/>
<dbReference type="OrthoDB" id="6780543at2759"/>
<reference evidence="7 8" key="2">
    <citation type="submission" date="2018-11" db="EMBL/GenBank/DDBJ databases">
        <authorList>
            <consortium name="Pathogen Informatics"/>
        </authorList>
    </citation>
    <scope>NUCLEOTIDE SEQUENCE [LARGE SCALE GENOMIC DNA]</scope>
    <source>
        <strain evidence="7 8">Costa Rica</strain>
    </source>
</reference>
<feature type="domain" description="Nop" evidence="6">
    <location>
        <begin position="268"/>
        <end position="387"/>
    </location>
</feature>
<dbReference type="GO" id="GO:0032040">
    <property type="term" value="C:small-subunit processome"/>
    <property type="evidence" value="ECO:0007669"/>
    <property type="project" value="InterPro"/>
</dbReference>
<reference evidence="9" key="1">
    <citation type="submission" date="2017-02" db="UniProtKB">
        <authorList>
            <consortium name="WormBaseParasite"/>
        </authorList>
    </citation>
    <scope>IDENTIFICATION</scope>
</reference>
<evidence type="ECO:0000256" key="1">
    <source>
        <dbReference type="ARBA" id="ARBA00004604"/>
    </source>
</evidence>
<evidence type="ECO:0000256" key="5">
    <source>
        <dbReference type="SAM" id="MobiDB-lite"/>
    </source>
</evidence>
<sequence>MLVLFETAAGYALFRLLNEKKLKNVDNIYEEFSTAQKAQESLQLIAFKKFKSTVEAVESACALQDGKLNKSLKKLLKGKIDESEQLAVGDAKLGSLIKDKMEVPCVYSPAVAELMRGIRAHIDSLLGEHKAELNAMNLAVAHSLGRYKVKFNPEKIDTMIVQVRIEQLCNEITWENCSGSPSWFFHSFACIFVIKTIGMRQNAVDADLSSVLPEEMEAKVKEEAEISMGTDISDLDLIHISGLCDQIIELSQYRTQLFEYLKNRMTALAPNLTCLLGELVGARLISHAGSLVSLAKAPASTVQIIGAEKALFRALKTKKDTPKYGLIYHAQLITQAPPKLKGKMARKLAAKCALATRIDALADESRGSEVGMECRANLEAVLRVEQERGPKKISGYSHKHEKYHFKSETFEYDAANDVPKRPMKRRFDDDQGEPAKRPKEVEIEEVATLSEKKKKKKEKKVKKGDTEEVE</sequence>
<dbReference type="GO" id="GO:0030515">
    <property type="term" value="F:snoRNA binding"/>
    <property type="evidence" value="ECO:0007669"/>
    <property type="project" value="InterPro"/>
</dbReference>
<dbReference type="InterPro" id="IPR036070">
    <property type="entry name" value="Nop_dom_sf"/>
</dbReference>
<dbReference type="InterPro" id="IPR045056">
    <property type="entry name" value="Nop56/Nop58"/>
</dbReference>
<keyword evidence="3" id="KW-0690">Ribosome biogenesis</keyword>
<dbReference type="GO" id="GO:0042254">
    <property type="term" value="P:ribosome biogenesis"/>
    <property type="evidence" value="ECO:0007669"/>
    <property type="project" value="UniProtKB-KW"/>
</dbReference>
<dbReference type="WBParaSite" id="ACOC_0000731001-mRNA-1">
    <property type="protein sequence ID" value="ACOC_0000731001-mRNA-1"/>
    <property type="gene ID" value="ACOC_0000731001"/>
</dbReference>
<dbReference type="EMBL" id="UYYA01004026">
    <property type="protein sequence ID" value="VDM58896.1"/>
    <property type="molecule type" value="Genomic_DNA"/>
</dbReference>
<name>A0A0R3PPX0_ANGCS</name>
<evidence type="ECO:0000313" key="9">
    <source>
        <dbReference type="WBParaSite" id="ACOC_0000731001-mRNA-1"/>
    </source>
</evidence>
<dbReference type="AlphaFoldDB" id="A0A0R3PPX0"/>
<evidence type="ECO:0000256" key="3">
    <source>
        <dbReference type="ARBA" id="ARBA00022517"/>
    </source>
</evidence>
<dbReference type="OMA" id="NRMMVLA"/>
<evidence type="ECO:0000256" key="4">
    <source>
        <dbReference type="ARBA" id="ARBA00023242"/>
    </source>
</evidence>
<dbReference type="PANTHER" id="PTHR10894:SF1">
    <property type="entry name" value="NUCLEOLAR PROTEIN 58"/>
    <property type="match status" value="1"/>
</dbReference>
<feature type="region of interest" description="Disordered" evidence="5">
    <location>
        <begin position="414"/>
        <end position="470"/>
    </location>
</feature>
<dbReference type="Proteomes" id="UP000267027">
    <property type="component" value="Unassembled WGS sequence"/>
</dbReference>
<dbReference type="Pfam" id="PF08156">
    <property type="entry name" value="NOP5NT"/>
    <property type="match status" value="1"/>
</dbReference>
<evidence type="ECO:0000256" key="2">
    <source>
        <dbReference type="ARBA" id="ARBA00009211"/>
    </source>
</evidence>
<keyword evidence="4" id="KW-0539">Nucleus</keyword>
<dbReference type="Gene3D" id="1.10.287.4070">
    <property type="match status" value="1"/>
</dbReference>
<evidence type="ECO:0000313" key="7">
    <source>
        <dbReference type="EMBL" id="VDM58896.1"/>
    </source>
</evidence>
<dbReference type="InterPro" id="IPR002687">
    <property type="entry name" value="Nop_dom"/>
</dbReference>
<gene>
    <name evidence="7" type="ORF">ACOC_LOCUS7311</name>
</gene>
<protein>
    <submittedName>
        <fullName evidence="9">Nop domain-containing protein</fullName>
    </submittedName>
</protein>
<comment type="subcellular location">
    <subcellularLocation>
        <location evidence="1">Nucleus</location>
        <location evidence="1">Nucleolus</location>
    </subcellularLocation>
</comment>
<evidence type="ECO:0000259" key="6">
    <source>
        <dbReference type="PROSITE" id="PS51358"/>
    </source>
</evidence>
<evidence type="ECO:0000313" key="8">
    <source>
        <dbReference type="Proteomes" id="UP000267027"/>
    </source>
</evidence>
<dbReference type="Pfam" id="PF01798">
    <property type="entry name" value="Nop"/>
    <property type="match status" value="1"/>
</dbReference>
<feature type="compositionally biased region" description="Basic and acidic residues" evidence="5">
    <location>
        <begin position="425"/>
        <end position="441"/>
    </location>
</feature>
<dbReference type="GO" id="GO:0031428">
    <property type="term" value="C:box C/D methylation guide snoRNP complex"/>
    <property type="evidence" value="ECO:0007669"/>
    <property type="project" value="InterPro"/>
</dbReference>
<accession>A0A0R3PPX0</accession>
<keyword evidence="8" id="KW-1185">Reference proteome</keyword>
<dbReference type="PROSITE" id="PS51358">
    <property type="entry name" value="NOP"/>
    <property type="match status" value="1"/>
</dbReference>
<organism evidence="9">
    <name type="scientific">Angiostrongylus costaricensis</name>
    <name type="common">Nematode worm</name>
    <dbReference type="NCBI Taxonomy" id="334426"/>
    <lineage>
        <taxon>Eukaryota</taxon>
        <taxon>Metazoa</taxon>
        <taxon>Ecdysozoa</taxon>
        <taxon>Nematoda</taxon>
        <taxon>Chromadorea</taxon>
        <taxon>Rhabditida</taxon>
        <taxon>Rhabditina</taxon>
        <taxon>Rhabditomorpha</taxon>
        <taxon>Strongyloidea</taxon>
        <taxon>Metastrongylidae</taxon>
        <taxon>Angiostrongylus</taxon>
    </lineage>
</organism>
<feature type="compositionally biased region" description="Basic residues" evidence="5">
    <location>
        <begin position="452"/>
        <end position="462"/>
    </location>
</feature>
<comment type="similarity">
    <text evidence="2">Belongs to the NOP5/NOP56 family.</text>
</comment>
<dbReference type="SUPFAM" id="SSF89124">
    <property type="entry name" value="Nop domain"/>
    <property type="match status" value="1"/>
</dbReference>
<dbReference type="InterPro" id="IPR012974">
    <property type="entry name" value="NOP58/56_N"/>
</dbReference>
<dbReference type="InterPro" id="IPR042239">
    <property type="entry name" value="Nop_C"/>
</dbReference>
<proteinExistence type="inferred from homology"/>
<dbReference type="Gene3D" id="1.10.246.90">
    <property type="entry name" value="Nop domain"/>
    <property type="match status" value="1"/>
</dbReference>
<dbReference type="PANTHER" id="PTHR10894">
    <property type="entry name" value="NUCLEOLAR PROTEIN 5 NUCLEOLAR PROTEIN NOP5 NOP58"/>
    <property type="match status" value="1"/>
</dbReference>
<dbReference type="FunFam" id="1.10.246.90:FF:000005">
    <property type="entry name" value="Nucleolar protein 5, putative"/>
    <property type="match status" value="1"/>
</dbReference>